<dbReference type="RefSeq" id="WP_075086297.1">
    <property type="nucleotide sequence ID" value="NZ_CP042912.1"/>
</dbReference>
<accession>A0A5B9PLM5</accession>
<dbReference type="InterPro" id="IPR032710">
    <property type="entry name" value="NTF2-like_dom_sf"/>
</dbReference>
<proteinExistence type="predicted"/>
<evidence type="ECO:0000313" key="3">
    <source>
        <dbReference type="Proteomes" id="UP000322214"/>
    </source>
</evidence>
<dbReference type="Gene3D" id="3.10.450.50">
    <property type="match status" value="1"/>
</dbReference>
<dbReference type="OrthoDB" id="1122334at2"/>
<dbReference type="SMART" id="SM00530">
    <property type="entry name" value="HTH_XRE"/>
    <property type="match status" value="1"/>
</dbReference>
<dbReference type="InterPro" id="IPR010982">
    <property type="entry name" value="Lambda_DNA-bd_dom_sf"/>
</dbReference>
<dbReference type="Proteomes" id="UP000322214">
    <property type="component" value="Chromosome"/>
</dbReference>
<dbReference type="AlphaFoldDB" id="A0A5B9PLM5"/>
<dbReference type="KEGG" id="mff:MFFC18_34720"/>
<name>A0A5B9PLM5_9BACT</name>
<dbReference type="SUPFAM" id="SSF47413">
    <property type="entry name" value="lambda repressor-like DNA-binding domains"/>
    <property type="match status" value="1"/>
</dbReference>
<dbReference type="EMBL" id="CP042912">
    <property type="protein sequence ID" value="QEG23571.1"/>
    <property type="molecule type" value="Genomic_DNA"/>
</dbReference>
<protein>
    <submittedName>
        <fullName evidence="2">Helix-turn-helix protein</fullName>
    </submittedName>
</protein>
<dbReference type="Pfam" id="PF01381">
    <property type="entry name" value="HTH_3"/>
    <property type="match status" value="1"/>
</dbReference>
<dbReference type="PROSITE" id="PS50943">
    <property type="entry name" value="HTH_CROC1"/>
    <property type="match status" value="1"/>
</dbReference>
<organism evidence="2 3">
    <name type="scientific">Mariniblastus fucicola</name>
    <dbReference type="NCBI Taxonomy" id="980251"/>
    <lineage>
        <taxon>Bacteria</taxon>
        <taxon>Pseudomonadati</taxon>
        <taxon>Planctomycetota</taxon>
        <taxon>Planctomycetia</taxon>
        <taxon>Pirellulales</taxon>
        <taxon>Pirellulaceae</taxon>
        <taxon>Mariniblastus</taxon>
    </lineage>
</organism>
<dbReference type="Gene3D" id="1.10.260.40">
    <property type="entry name" value="lambda repressor-like DNA-binding domains"/>
    <property type="match status" value="1"/>
</dbReference>
<dbReference type="InterPro" id="IPR001387">
    <property type="entry name" value="Cro/C1-type_HTH"/>
</dbReference>
<dbReference type="SUPFAM" id="SSF54427">
    <property type="entry name" value="NTF2-like"/>
    <property type="match status" value="1"/>
</dbReference>
<feature type="domain" description="HTH cro/C1-type" evidence="1">
    <location>
        <begin position="16"/>
        <end position="69"/>
    </location>
</feature>
<gene>
    <name evidence="2" type="ORF">MFFC18_34720</name>
</gene>
<reference evidence="2 3" key="1">
    <citation type="submission" date="2019-08" db="EMBL/GenBank/DDBJ databases">
        <title>Deep-cultivation of Planctomycetes and their phenomic and genomic characterization uncovers novel biology.</title>
        <authorList>
            <person name="Wiegand S."/>
            <person name="Jogler M."/>
            <person name="Boedeker C."/>
            <person name="Pinto D."/>
            <person name="Vollmers J."/>
            <person name="Rivas-Marin E."/>
            <person name="Kohn T."/>
            <person name="Peeters S.H."/>
            <person name="Heuer A."/>
            <person name="Rast P."/>
            <person name="Oberbeckmann S."/>
            <person name="Bunk B."/>
            <person name="Jeske O."/>
            <person name="Meyerdierks A."/>
            <person name="Storesund J.E."/>
            <person name="Kallscheuer N."/>
            <person name="Luecker S."/>
            <person name="Lage O.M."/>
            <person name="Pohl T."/>
            <person name="Merkel B.J."/>
            <person name="Hornburger P."/>
            <person name="Mueller R.-W."/>
            <person name="Bruemmer F."/>
            <person name="Labrenz M."/>
            <person name="Spormann A.M."/>
            <person name="Op den Camp H."/>
            <person name="Overmann J."/>
            <person name="Amann R."/>
            <person name="Jetten M.S.M."/>
            <person name="Mascher T."/>
            <person name="Medema M.H."/>
            <person name="Devos D.P."/>
            <person name="Kaster A.-K."/>
            <person name="Ovreas L."/>
            <person name="Rohde M."/>
            <person name="Galperin M.Y."/>
            <person name="Jogler C."/>
        </authorList>
    </citation>
    <scope>NUCLEOTIDE SEQUENCE [LARGE SCALE GENOMIC DNA]</scope>
    <source>
        <strain evidence="2 3">FC18</strain>
    </source>
</reference>
<sequence length="225" mass="25613">MRPTTSRGLNVNSHKLKEARKSLGLTQEELAQKAELSVRYIRSIEGGRASPSGRVLNEMVSVFQRLGEACETKDFLEQKTGSRLLEYAKDFIFGLYIHEVDVIKNCRHFLDDDVTFHFSGEPEKIPFAGSYRGIDQVQNALNIFFSILQPPENHDPKNHYEFVLAEDQVIVWGESWLHPHNAPMTDPIPVTVSMKFENDLLTVFDDRFDTAAAAEVINSFRNPTN</sequence>
<dbReference type="GO" id="GO:0003677">
    <property type="term" value="F:DNA binding"/>
    <property type="evidence" value="ECO:0007669"/>
    <property type="project" value="InterPro"/>
</dbReference>
<keyword evidence="3" id="KW-1185">Reference proteome</keyword>
<dbReference type="CDD" id="cd00093">
    <property type="entry name" value="HTH_XRE"/>
    <property type="match status" value="1"/>
</dbReference>
<evidence type="ECO:0000313" key="2">
    <source>
        <dbReference type="EMBL" id="QEG23571.1"/>
    </source>
</evidence>
<evidence type="ECO:0000259" key="1">
    <source>
        <dbReference type="PROSITE" id="PS50943"/>
    </source>
</evidence>